<comment type="caution">
    <text evidence="2">The sequence shown here is derived from an EMBL/GenBank/DDBJ whole genome shotgun (WGS) entry which is preliminary data.</text>
</comment>
<gene>
    <name evidence="2" type="ORF">MNOR_LOCUS18992</name>
</gene>
<evidence type="ECO:0000256" key="1">
    <source>
        <dbReference type="SAM" id="SignalP"/>
    </source>
</evidence>
<accession>A0AAV2QZX4</accession>
<protein>
    <submittedName>
        <fullName evidence="2">Uncharacterized protein</fullName>
    </submittedName>
</protein>
<dbReference type="AlphaFoldDB" id="A0AAV2QZX4"/>
<evidence type="ECO:0000313" key="3">
    <source>
        <dbReference type="Proteomes" id="UP001497623"/>
    </source>
</evidence>
<dbReference type="EMBL" id="CAXKWB010013869">
    <property type="protein sequence ID" value="CAL4108865.1"/>
    <property type="molecule type" value="Genomic_DNA"/>
</dbReference>
<evidence type="ECO:0000313" key="2">
    <source>
        <dbReference type="EMBL" id="CAL4108865.1"/>
    </source>
</evidence>
<organism evidence="2 3">
    <name type="scientific">Meganyctiphanes norvegica</name>
    <name type="common">Northern krill</name>
    <name type="synonym">Thysanopoda norvegica</name>
    <dbReference type="NCBI Taxonomy" id="48144"/>
    <lineage>
        <taxon>Eukaryota</taxon>
        <taxon>Metazoa</taxon>
        <taxon>Ecdysozoa</taxon>
        <taxon>Arthropoda</taxon>
        <taxon>Crustacea</taxon>
        <taxon>Multicrustacea</taxon>
        <taxon>Malacostraca</taxon>
        <taxon>Eumalacostraca</taxon>
        <taxon>Eucarida</taxon>
        <taxon>Euphausiacea</taxon>
        <taxon>Euphausiidae</taxon>
        <taxon>Meganyctiphanes</taxon>
    </lineage>
</organism>
<sequence length="202" mass="22655">MKSICMLVVVLLLCGSTIGDSNYNNPQYGYGPPPPPPSPPKVCYPQKCTDHVVITQPGFTAQTHTNTITNIIPYTSQTLSTFIMPYSIDHERQECESMAATPIYEVTFDSSVKTITHYMTHIEYIPRTSSITIRQCVGGFKTKVTEVTGYNVQSTEVPVTSYSFSTSITELTQYTPTSSMEYLYLCTQTMQCEQGYSQSQYY</sequence>
<name>A0AAV2QZX4_MEGNR</name>
<dbReference type="Proteomes" id="UP001497623">
    <property type="component" value="Unassembled WGS sequence"/>
</dbReference>
<reference evidence="2 3" key="1">
    <citation type="submission" date="2024-05" db="EMBL/GenBank/DDBJ databases">
        <authorList>
            <person name="Wallberg A."/>
        </authorList>
    </citation>
    <scope>NUCLEOTIDE SEQUENCE [LARGE SCALE GENOMIC DNA]</scope>
</reference>
<keyword evidence="1" id="KW-0732">Signal</keyword>
<feature type="signal peptide" evidence="1">
    <location>
        <begin position="1"/>
        <end position="19"/>
    </location>
</feature>
<keyword evidence="3" id="KW-1185">Reference proteome</keyword>
<proteinExistence type="predicted"/>
<feature type="chain" id="PRO_5043651714" evidence="1">
    <location>
        <begin position="20"/>
        <end position="202"/>
    </location>
</feature>